<evidence type="ECO:0000313" key="2">
    <source>
        <dbReference type="EMBL" id="MBE0367528.1"/>
    </source>
</evidence>
<reference evidence="2 3" key="1">
    <citation type="submission" date="2015-03" db="EMBL/GenBank/DDBJ databases">
        <title>Genome sequence of Pseudoalteromonas aurantia.</title>
        <authorList>
            <person name="Xie B.-B."/>
            <person name="Rong J.-C."/>
            <person name="Qin Q.-L."/>
            <person name="Zhang Y.-Z."/>
        </authorList>
    </citation>
    <scope>NUCLEOTIDE SEQUENCE [LARGE SCALE GENOMIC DNA]</scope>
    <source>
        <strain evidence="2 3">208</strain>
    </source>
</reference>
<accession>A0ABR9E967</accession>
<evidence type="ECO:0000256" key="1">
    <source>
        <dbReference type="SAM" id="Phobius"/>
    </source>
</evidence>
<feature type="transmembrane region" description="Helical" evidence="1">
    <location>
        <begin position="6"/>
        <end position="27"/>
    </location>
</feature>
<name>A0ABR9E967_9GAMM</name>
<keyword evidence="1" id="KW-1133">Transmembrane helix</keyword>
<comment type="caution">
    <text evidence="2">The sequence shown here is derived from an EMBL/GenBank/DDBJ whole genome shotgun (WGS) entry which is preliminary data.</text>
</comment>
<keyword evidence="1" id="KW-0472">Membrane</keyword>
<gene>
    <name evidence="2" type="ORF">PAUR_a0899</name>
</gene>
<protein>
    <submittedName>
        <fullName evidence="2">Uncharacterized protein</fullName>
    </submittedName>
</protein>
<evidence type="ECO:0000313" key="3">
    <source>
        <dbReference type="Proteomes" id="UP000615755"/>
    </source>
</evidence>
<keyword evidence="3" id="KW-1185">Reference proteome</keyword>
<keyword evidence="1" id="KW-0812">Transmembrane</keyword>
<dbReference type="EMBL" id="AQGV01000012">
    <property type="protein sequence ID" value="MBE0367528.1"/>
    <property type="molecule type" value="Genomic_DNA"/>
</dbReference>
<organism evidence="2 3">
    <name type="scientific">Pseudoalteromonas aurantia 208</name>
    <dbReference type="NCBI Taxonomy" id="1314867"/>
    <lineage>
        <taxon>Bacteria</taxon>
        <taxon>Pseudomonadati</taxon>
        <taxon>Pseudomonadota</taxon>
        <taxon>Gammaproteobacteria</taxon>
        <taxon>Alteromonadales</taxon>
        <taxon>Pseudoalteromonadaceae</taxon>
        <taxon>Pseudoalteromonas</taxon>
    </lineage>
</organism>
<dbReference type="Proteomes" id="UP000615755">
    <property type="component" value="Unassembled WGS sequence"/>
</dbReference>
<sequence length="40" mass="4495">MITESIGQILALTGLCLSFSQIILKFYQKVGLFKQIQAHL</sequence>
<proteinExistence type="predicted"/>